<reference evidence="2 3" key="1">
    <citation type="journal article" date="2018" name="Front. Plant Sci.">
        <title>Red Clover (Trifolium pratense) and Zigzag Clover (T. medium) - A Picture of Genomic Similarities and Differences.</title>
        <authorList>
            <person name="Dluhosova J."/>
            <person name="Istvanek J."/>
            <person name="Nedelnik J."/>
            <person name="Repkova J."/>
        </authorList>
    </citation>
    <scope>NUCLEOTIDE SEQUENCE [LARGE SCALE GENOMIC DNA]</scope>
    <source>
        <strain evidence="3">cv. 10/8</strain>
        <tissue evidence="2">Leaf</tissue>
    </source>
</reference>
<organism evidence="2 3">
    <name type="scientific">Trifolium medium</name>
    <dbReference type="NCBI Taxonomy" id="97028"/>
    <lineage>
        <taxon>Eukaryota</taxon>
        <taxon>Viridiplantae</taxon>
        <taxon>Streptophyta</taxon>
        <taxon>Embryophyta</taxon>
        <taxon>Tracheophyta</taxon>
        <taxon>Spermatophyta</taxon>
        <taxon>Magnoliopsida</taxon>
        <taxon>eudicotyledons</taxon>
        <taxon>Gunneridae</taxon>
        <taxon>Pentapetalae</taxon>
        <taxon>rosids</taxon>
        <taxon>fabids</taxon>
        <taxon>Fabales</taxon>
        <taxon>Fabaceae</taxon>
        <taxon>Papilionoideae</taxon>
        <taxon>50 kb inversion clade</taxon>
        <taxon>NPAAA clade</taxon>
        <taxon>Hologalegina</taxon>
        <taxon>IRL clade</taxon>
        <taxon>Trifolieae</taxon>
        <taxon>Trifolium</taxon>
    </lineage>
</organism>
<name>A0A392SFJ9_9FABA</name>
<feature type="compositionally biased region" description="Polar residues" evidence="1">
    <location>
        <begin position="1"/>
        <end position="10"/>
    </location>
</feature>
<evidence type="ECO:0000256" key="1">
    <source>
        <dbReference type="SAM" id="MobiDB-lite"/>
    </source>
</evidence>
<feature type="non-terminal residue" evidence="2">
    <location>
        <position position="83"/>
    </location>
</feature>
<feature type="region of interest" description="Disordered" evidence="1">
    <location>
        <begin position="1"/>
        <end position="83"/>
    </location>
</feature>
<feature type="compositionally biased region" description="Low complexity" evidence="1">
    <location>
        <begin position="11"/>
        <end position="23"/>
    </location>
</feature>
<comment type="caution">
    <text evidence="2">The sequence shown here is derived from an EMBL/GenBank/DDBJ whole genome shotgun (WGS) entry which is preliminary data.</text>
</comment>
<dbReference type="AlphaFoldDB" id="A0A392SFJ9"/>
<dbReference type="Proteomes" id="UP000265520">
    <property type="component" value="Unassembled WGS sequence"/>
</dbReference>
<dbReference type="EMBL" id="LXQA010375341">
    <property type="protein sequence ID" value="MCI47671.1"/>
    <property type="molecule type" value="Genomic_DNA"/>
</dbReference>
<accession>A0A392SFJ9</accession>
<evidence type="ECO:0000313" key="2">
    <source>
        <dbReference type="EMBL" id="MCI47671.1"/>
    </source>
</evidence>
<evidence type="ECO:0000313" key="3">
    <source>
        <dbReference type="Proteomes" id="UP000265520"/>
    </source>
</evidence>
<protein>
    <submittedName>
        <fullName evidence="2">Uncharacterized protein</fullName>
    </submittedName>
</protein>
<sequence length="83" mass="8900">MSIDTQSPVMNNQPAPSSPNPSATISETREIEEKSAVIVTDAVPFTTVHSSSTKIKKSKKKEKSSKKGDSSSYGSVKKSKSKK</sequence>
<feature type="compositionally biased region" description="Basic residues" evidence="1">
    <location>
        <begin position="54"/>
        <end position="64"/>
    </location>
</feature>
<proteinExistence type="predicted"/>
<keyword evidence="3" id="KW-1185">Reference proteome</keyword>